<sequence length="77" mass="8950">CLADGTKLPPVIIFKLKKIPYEEFSEGVVIRANSQGWMNKEEMIWWIENIWSKRSQRGSNLRSLLVLDSFSAHKTEV</sequence>
<organism evidence="2 3">
    <name type="scientific">Funneliformis geosporum</name>
    <dbReference type="NCBI Taxonomy" id="1117311"/>
    <lineage>
        <taxon>Eukaryota</taxon>
        <taxon>Fungi</taxon>
        <taxon>Fungi incertae sedis</taxon>
        <taxon>Mucoromycota</taxon>
        <taxon>Glomeromycotina</taxon>
        <taxon>Glomeromycetes</taxon>
        <taxon>Glomerales</taxon>
        <taxon>Glomeraceae</taxon>
        <taxon>Funneliformis</taxon>
    </lineage>
</organism>
<accession>A0A9W4T850</accession>
<proteinExistence type="predicted"/>
<dbReference type="OrthoDB" id="2441839at2759"/>
<evidence type="ECO:0000313" key="2">
    <source>
        <dbReference type="EMBL" id="CAI2195596.1"/>
    </source>
</evidence>
<feature type="non-terminal residue" evidence="2">
    <location>
        <position position="77"/>
    </location>
</feature>
<comment type="caution">
    <text evidence="2">The sequence shown here is derived from an EMBL/GenBank/DDBJ whole genome shotgun (WGS) entry which is preliminary data.</text>
</comment>
<feature type="domain" description="DDE-1" evidence="1">
    <location>
        <begin position="2"/>
        <end position="75"/>
    </location>
</feature>
<name>A0A9W4T850_9GLOM</name>
<dbReference type="EMBL" id="CAMKVN010012699">
    <property type="protein sequence ID" value="CAI2195596.1"/>
    <property type="molecule type" value="Genomic_DNA"/>
</dbReference>
<feature type="non-terminal residue" evidence="2">
    <location>
        <position position="1"/>
    </location>
</feature>
<keyword evidence="3" id="KW-1185">Reference proteome</keyword>
<gene>
    <name evidence="2" type="ORF">FWILDA_LOCUS17157</name>
</gene>
<dbReference type="Pfam" id="PF03184">
    <property type="entry name" value="DDE_1"/>
    <property type="match status" value="1"/>
</dbReference>
<dbReference type="AlphaFoldDB" id="A0A9W4T850"/>
<protein>
    <submittedName>
        <fullName evidence="2">19397_t:CDS:1</fullName>
    </submittedName>
</protein>
<evidence type="ECO:0000313" key="3">
    <source>
        <dbReference type="Proteomes" id="UP001153678"/>
    </source>
</evidence>
<dbReference type="InterPro" id="IPR004875">
    <property type="entry name" value="DDE_SF_endonuclease_dom"/>
</dbReference>
<dbReference type="Proteomes" id="UP001153678">
    <property type="component" value="Unassembled WGS sequence"/>
</dbReference>
<reference evidence="2" key="1">
    <citation type="submission" date="2022-08" db="EMBL/GenBank/DDBJ databases">
        <authorList>
            <person name="Kallberg Y."/>
            <person name="Tangrot J."/>
            <person name="Rosling A."/>
        </authorList>
    </citation>
    <scope>NUCLEOTIDE SEQUENCE</scope>
    <source>
        <strain evidence="2">Wild A</strain>
    </source>
</reference>
<evidence type="ECO:0000259" key="1">
    <source>
        <dbReference type="Pfam" id="PF03184"/>
    </source>
</evidence>
<dbReference type="GO" id="GO:0003676">
    <property type="term" value="F:nucleic acid binding"/>
    <property type="evidence" value="ECO:0007669"/>
    <property type="project" value="InterPro"/>
</dbReference>